<dbReference type="AlphaFoldDB" id="A0A4P8EH31"/>
<proteinExistence type="predicted"/>
<dbReference type="GO" id="GO:0008703">
    <property type="term" value="F:5-amino-6-(5-phosphoribosylamino)uracil reductase activity"/>
    <property type="evidence" value="ECO:0007669"/>
    <property type="project" value="InterPro"/>
</dbReference>
<accession>A0A4P8EH31</accession>
<dbReference type="OrthoDB" id="9782335at2"/>
<dbReference type="InterPro" id="IPR024072">
    <property type="entry name" value="DHFR-like_dom_sf"/>
</dbReference>
<dbReference type="PANTHER" id="PTHR38011">
    <property type="entry name" value="DIHYDROFOLATE REDUCTASE FAMILY PROTEIN (AFU_ORTHOLOGUE AFUA_8G06820)"/>
    <property type="match status" value="1"/>
</dbReference>
<sequence>MSLTCHAFIATSLDGFIARPDGSIDWLDPFNTGSEDHGYDAFIASIDGIIMGRGTFETVRQFAQWPYAQPVIVLSQSLTVEDVPADLADIVVISDMAPADLVTVLAFEGWRRVYVDGGRVLQSFLQEGLLDEITQTRVPVLLGQGRPLFGSLPEEVSLTHQTTRSFPSGLVSSTYRIAR</sequence>
<dbReference type="Gene3D" id="3.40.430.10">
    <property type="entry name" value="Dihydrofolate Reductase, subunit A"/>
    <property type="match status" value="1"/>
</dbReference>
<name>A0A4P8EH31_9RHOB</name>
<organism evidence="2 3">
    <name type="scientific">Pseudorhodobacter turbinis</name>
    <dbReference type="NCBI Taxonomy" id="2500533"/>
    <lineage>
        <taxon>Bacteria</taxon>
        <taxon>Pseudomonadati</taxon>
        <taxon>Pseudomonadota</taxon>
        <taxon>Alphaproteobacteria</taxon>
        <taxon>Rhodobacterales</taxon>
        <taxon>Paracoccaceae</taxon>
        <taxon>Pseudorhodobacter</taxon>
    </lineage>
</organism>
<feature type="domain" description="Bacterial bifunctional deaminase-reductase C-terminal" evidence="1">
    <location>
        <begin position="8"/>
        <end position="171"/>
    </location>
</feature>
<protein>
    <submittedName>
        <fullName evidence="2">Dihydrofolate reductase</fullName>
    </submittedName>
</protein>
<dbReference type="SUPFAM" id="SSF53597">
    <property type="entry name" value="Dihydrofolate reductase-like"/>
    <property type="match status" value="1"/>
</dbReference>
<dbReference type="InterPro" id="IPR002734">
    <property type="entry name" value="RibDG_C"/>
</dbReference>
<dbReference type="Pfam" id="PF01872">
    <property type="entry name" value="RibD_C"/>
    <property type="match status" value="1"/>
</dbReference>
<evidence type="ECO:0000313" key="2">
    <source>
        <dbReference type="EMBL" id="QCO56177.1"/>
    </source>
</evidence>
<dbReference type="RefSeq" id="WP_137193961.1">
    <property type="nucleotide sequence ID" value="NZ_CP039964.1"/>
</dbReference>
<gene>
    <name evidence="2" type="ORF">EOK75_10830</name>
</gene>
<dbReference type="KEGG" id="pseb:EOK75_10830"/>
<dbReference type="Proteomes" id="UP000298631">
    <property type="component" value="Chromosome"/>
</dbReference>
<dbReference type="InterPro" id="IPR050765">
    <property type="entry name" value="Riboflavin_Biosynth_HTPR"/>
</dbReference>
<evidence type="ECO:0000313" key="3">
    <source>
        <dbReference type="Proteomes" id="UP000298631"/>
    </source>
</evidence>
<keyword evidence="3" id="KW-1185">Reference proteome</keyword>
<reference evidence="2 3" key="1">
    <citation type="submission" date="2019-05" db="EMBL/GenBank/DDBJ databases">
        <title>Pseudorhodobacter turbinis sp. nov., isolated from the gut of the Korean turban shell.</title>
        <authorList>
            <person name="Jeong Y.-S."/>
            <person name="Kang W.-R."/>
            <person name="Bae J.-W."/>
        </authorList>
    </citation>
    <scope>NUCLEOTIDE SEQUENCE [LARGE SCALE GENOMIC DNA]</scope>
    <source>
        <strain evidence="2 3">S12M18</strain>
    </source>
</reference>
<dbReference type="PANTHER" id="PTHR38011:SF11">
    <property type="entry name" value="2,5-DIAMINO-6-RIBOSYLAMINO-4(3H)-PYRIMIDINONE 5'-PHOSPHATE REDUCTASE"/>
    <property type="match status" value="1"/>
</dbReference>
<dbReference type="EMBL" id="CP039964">
    <property type="protein sequence ID" value="QCO56177.1"/>
    <property type="molecule type" value="Genomic_DNA"/>
</dbReference>
<evidence type="ECO:0000259" key="1">
    <source>
        <dbReference type="Pfam" id="PF01872"/>
    </source>
</evidence>
<dbReference type="GO" id="GO:0009231">
    <property type="term" value="P:riboflavin biosynthetic process"/>
    <property type="evidence" value="ECO:0007669"/>
    <property type="project" value="InterPro"/>
</dbReference>